<dbReference type="Proteomes" id="UP001589647">
    <property type="component" value="Unassembled WGS sequence"/>
</dbReference>
<feature type="compositionally biased region" description="Basic and acidic residues" evidence="1">
    <location>
        <begin position="10"/>
        <end position="20"/>
    </location>
</feature>
<accession>A0ABV5IGM2</accession>
<dbReference type="RefSeq" id="WP_189649301.1">
    <property type="nucleotide sequence ID" value="NZ_BMRC01000009.1"/>
</dbReference>
<keyword evidence="3" id="KW-1185">Reference proteome</keyword>
<gene>
    <name evidence="2" type="ORF">ACFFV7_20725</name>
</gene>
<evidence type="ECO:0000313" key="2">
    <source>
        <dbReference type="EMBL" id="MFB9203626.1"/>
    </source>
</evidence>
<protein>
    <submittedName>
        <fullName evidence="2">Uncharacterized protein</fullName>
    </submittedName>
</protein>
<proteinExistence type="predicted"/>
<sequence>MAQNKARKTKSGDKDKDKSRNSSTQSRSTTEKKPSASKPQDWKNAPGHQS</sequence>
<evidence type="ECO:0000256" key="1">
    <source>
        <dbReference type="SAM" id="MobiDB-lite"/>
    </source>
</evidence>
<evidence type="ECO:0000313" key="3">
    <source>
        <dbReference type="Proteomes" id="UP001589647"/>
    </source>
</evidence>
<comment type="caution">
    <text evidence="2">The sequence shown here is derived from an EMBL/GenBank/DDBJ whole genome shotgun (WGS) entry which is preliminary data.</text>
</comment>
<organism evidence="2 3">
    <name type="scientific">Nonomuraea spiralis</name>
    <dbReference type="NCBI Taxonomy" id="46182"/>
    <lineage>
        <taxon>Bacteria</taxon>
        <taxon>Bacillati</taxon>
        <taxon>Actinomycetota</taxon>
        <taxon>Actinomycetes</taxon>
        <taxon>Streptosporangiales</taxon>
        <taxon>Streptosporangiaceae</taxon>
        <taxon>Nonomuraea</taxon>
    </lineage>
</organism>
<reference evidence="2 3" key="1">
    <citation type="submission" date="2024-09" db="EMBL/GenBank/DDBJ databases">
        <authorList>
            <person name="Sun Q."/>
            <person name="Mori K."/>
        </authorList>
    </citation>
    <scope>NUCLEOTIDE SEQUENCE [LARGE SCALE GENOMIC DNA]</scope>
    <source>
        <strain evidence="2 3">CCM 3426</strain>
    </source>
</reference>
<feature type="region of interest" description="Disordered" evidence="1">
    <location>
        <begin position="1"/>
        <end position="50"/>
    </location>
</feature>
<name>A0ABV5IGM2_9ACTN</name>
<dbReference type="EMBL" id="JBHMEI010000015">
    <property type="protein sequence ID" value="MFB9203626.1"/>
    <property type="molecule type" value="Genomic_DNA"/>
</dbReference>